<dbReference type="SUPFAM" id="SSF51735">
    <property type="entry name" value="NAD(P)-binding Rossmann-fold domains"/>
    <property type="match status" value="1"/>
</dbReference>
<dbReference type="InterPro" id="IPR036291">
    <property type="entry name" value="NAD(P)-bd_dom_sf"/>
</dbReference>
<organism evidence="5 6">
    <name type="scientific">Linnemannia exigua</name>
    <dbReference type="NCBI Taxonomy" id="604196"/>
    <lineage>
        <taxon>Eukaryota</taxon>
        <taxon>Fungi</taxon>
        <taxon>Fungi incertae sedis</taxon>
        <taxon>Mucoromycota</taxon>
        <taxon>Mortierellomycotina</taxon>
        <taxon>Mortierellomycetes</taxon>
        <taxon>Mortierellales</taxon>
        <taxon>Mortierellaceae</taxon>
        <taxon>Linnemannia</taxon>
    </lineage>
</organism>
<protein>
    <recommendedName>
        <fullName evidence="7">Alcohol dehydrogenase</fullName>
    </recommendedName>
</protein>
<dbReference type="AlphaFoldDB" id="A0AAD4H8H6"/>
<feature type="domain" description="Alcohol dehydrogenase-like N-terminal" evidence="4">
    <location>
        <begin position="35"/>
        <end position="147"/>
    </location>
</feature>
<dbReference type="PANTHER" id="PTHR43401">
    <property type="entry name" value="L-THREONINE 3-DEHYDROGENASE"/>
    <property type="match status" value="1"/>
</dbReference>
<evidence type="ECO:0008006" key="7">
    <source>
        <dbReference type="Google" id="ProtNLM"/>
    </source>
</evidence>
<evidence type="ECO:0000256" key="2">
    <source>
        <dbReference type="SAM" id="Phobius"/>
    </source>
</evidence>
<keyword evidence="2" id="KW-1133">Transmembrane helix</keyword>
<dbReference type="InterPro" id="IPR013149">
    <property type="entry name" value="ADH-like_C"/>
</dbReference>
<dbReference type="PANTHER" id="PTHR43401:SF2">
    <property type="entry name" value="L-THREONINE 3-DEHYDROGENASE"/>
    <property type="match status" value="1"/>
</dbReference>
<comment type="caution">
    <text evidence="5">The sequence shown here is derived from an EMBL/GenBank/DDBJ whole genome shotgun (WGS) entry which is preliminary data.</text>
</comment>
<accession>A0AAD4H8H6</accession>
<dbReference type="InterPro" id="IPR011032">
    <property type="entry name" value="GroES-like_sf"/>
</dbReference>
<dbReference type="EMBL" id="JAAAIL010000445">
    <property type="protein sequence ID" value="KAG0275719.1"/>
    <property type="molecule type" value="Genomic_DNA"/>
</dbReference>
<evidence type="ECO:0000313" key="6">
    <source>
        <dbReference type="Proteomes" id="UP001194580"/>
    </source>
</evidence>
<keyword evidence="6" id="KW-1185">Reference proteome</keyword>
<reference evidence="5" key="1">
    <citation type="journal article" date="2020" name="Fungal Divers.">
        <title>Resolving the Mortierellaceae phylogeny through synthesis of multi-gene phylogenetics and phylogenomics.</title>
        <authorList>
            <person name="Vandepol N."/>
            <person name="Liber J."/>
            <person name="Desiro A."/>
            <person name="Na H."/>
            <person name="Kennedy M."/>
            <person name="Barry K."/>
            <person name="Grigoriev I.V."/>
            <person name="Miller A.N."/>
            <person name="O'Donnell K."/>
            <person name="Stajich J.E."/>
            <person name="Bonito G."/>
        </authorList>
    </citation>
    <scope>NUCLEOTIDE SEQUENCE</scope>
    <source>
        <strain evidence="5">NRRL 28262</strain>
    </source>
</reference>
<evidence type="ECO:0000259" key="3">
    <source>
        <dbReference type="Pfam" id="PF00107"/>
    </source>
</evidence>
<dbReference type="Proteomes" id="UP001194580">
    <property type="component" value="Unassembled WGS sequence"/>
</dbReference>
<feature type="transmembrane region" description="Helical" evidence="2">
    <location>
        <begin position="182"/>
        <end position="204"/>
    </location>
</feature>
<dbReference type="Gene3D" id="3.90.180.10">
    <property type="entry name" value="Medium-chain alcohol dehydrogenases, catalytic domain"/>
    <property type="match status" value="1"/>
</dbReference>
<dbReference type="SUPFAM" id="SSF50129">
    <property type="entry name" value="GroES-like"/>
    <property type="match status" value="1"/>
</dbReference>
<evidence type="ECO:0000259" key="4">
    <source>
        <dbReference type="Pfam" id="PF08240"/>
    </source>
</evidence>
<evidence type="ECO:0000256" key="1">
    <source>
        <dbReference type="ARBA" id="ARBA00023002"/>
    </source>
</evidence>
<dbReference type="InterPro" id="IPR013154">
    <property type="entry name" value="ADH-like_N"/>
</dbReference>
<keyword evidence="2" id="KW-0812">Transmembrane</keyword>
<feature type="domain" description="Alcohol dehydrogenase-like C-terminal" evidence="3">
    <location>
        <begin position="192"/>
        <end position="315"/>
    </location>
</feature>
<dbReference type="Pfam" id="PF00107">
    <property type="entry name" value="ADH_zinc_N"/>
    <property type="match status" value="1"/>
</dbReference>
<name>A0AAD4H8H6_9FUNG</name>
<dbReference type="InterPro" id="IPR050129">
    <property type="entry name" value="Zn_alcohol_dh"/>
</dbReference>
<evidence type="ECO:0000313" key="5">
    <source>
        <dbReference type="EMBL" id="KAG0275719.1"/>
    </source>
</evidence>
<dbReference type="GO" id="GO:0016491">
    <property type="term" value="F:oxidoreductase activity"/>
    <property type="evidence" value="ECO:0007669"/>
    <property type="project" value="UniProtKB-KW"/>
</dbReference>
<dbReference type="Pfam" id="PF08240">
    <property type="entry name" value="ADH_N"/>
    <property type="match status" value="1"/>
</dbReference>
<dbReference type="Gene3D" id="3.40.50.720">
    <property type="entry name" value="NAD(P)-binding Rossmann-like Domain"/>
    <property type="match status" value="1"/>
</dbReference>
<gene>
    <name evidence="5" type="ORF">BGZ95_008453</name>
</gene>
<keyword evidence="2" id="KW-0472">Membrane</keyword>
<keyword evidence="1" id="KW-0560">Oxidoreductase</keyword>
<sequence>MTSHKTIKAALYEGVNPSAPLLKVTDLPAPVALNGDAVIKILATRVVSYAKDVLDGTRPYPNLLPMVPGPGGVGIIQSVAPGATHLKPGQMVFIDPTVRSRDHPIKPDAMLQGLIAFGKGFELQKVWNNGSWAEEMLVPFENLTVIPESVQAKFDPAELTSISNYAVPFGGLYPNLRPGQTIIITGSTGMFGSSAVAVALALGARRVIASGRNKKQLEEFVTLYGSRVVPVVTSGDVAKDTEAFLSAAGEGFDIDVSFDILPPQATFGVVQSSILALRTGGTAVLMGGITSSAEIPYPIIMTKGITVKGHFMYDRSGPTTIIGLADAGLLDLHHRQEPKVFKLDEINEALEWSAAHPGAFDATVILL</sequence>
<proteinExistence type="predicted"/>